<dbReference type="SMART" id="SM00382">
    <property type="entry name" value="AAA"/>
    <property type="match status" value="2"/>
</dbReference>
<keyword evidence="7" id="KW-1185">Reference proteome</keyword>
<protein>
    <submittedName>
        <fullName evidence="6">ABC transporter ATP-binding protein</fullName>
    </submittedName>
</protein>
<evidence type="ECO:0000313" key="6">
    <source>
        <dbReference type="EMBL" id="RRK11811.1"/>
    </source>
</evidence>
<evidence type="ECO:0000256" key="4">
    <source>
        <dbReference type="SAM" id="MobiDB-lite"/>
    </source>
</evidence>
<accession>A0A3R8J9F7</accession>
<dbReference type="FunFam" id="3.40.50.300:FF:000011">
    <property type="entry name" value="Putative ABC transporter ATP-binding component"/>
    <property type="match status" value="1"/>
</dbReference>
<dbReference type="CDD" id="cd03221">
    <property type="entry name" value="ABCF_EF-3"/>
    <property type="match status" value="2"/>
</dbReference>
<reference evidence="6 7" key="1">
    <citation type="submission" date="2018-08" db="EMBL/GenBank/DDBJ databases">
        <title>Genome Lactobacillus garii FI11369.</title>
        <authorList>
            <person name="Diaz M."/>
            <person name="Narbad A."/>
        </authorList>
    </citation>
    <scope>NUCLEOTIDE SEQUENCE [LARGE SCALE GENOMIC DNA]</scope>
    <source>
        <strain evidence="6 7">FI11369</strain>
    </source>
</reference>
<feature type="compositionally biased region" description="Low complexity" evidence="4">
    <location>
        <begin position="545"/>
        <end position="557"/>
    </location>
</feature>
<dbReference type="OrthoDB" id="9760950at2"/>
<dbReference type="Pfam" id="PF00005">
    <property type="entry name" value="ABC_tran"/>
    <property type="match status" value="2"/>
</dbReference>
<feature type="compositionally biased region" description="Polar residues" evidence="4">
    <location>
        <begin position="572"/>
        <end position="582"/>
    </location>
</feature>
<name>A0A3R8J9F7_9LACO</name>
<evidence type="ECO:0000256" key="2">
    <source>
        <dbReference type="ARBA" id="ARBA00022741"/>
    </source>
</evidence>
<dbReference type="Gene3D" id="3.40.50.300">
    <property type="entry name" value="P-loop containing nucleotide triphosphate hydrolases"/>
    <property type="match status" value="2"/>
</dbReference>
<keyword evidence="3 6" id="KW-0067">ATP-binding</keyword>
<dbReference type="InterPro" id="IPR032524">
    <property type="entry name" value="ABC_tran_C"/>
</dbReference>
<dbReference type="InterPro" id="IPR003593">
    <property type="entry name" value="AAA+_ATPase"/>
</dbReference>
<proteinExistence type="predicted"/>
<dbReference type="GO" id="GO:0003677">
    <property type="term" value="F:DNA binding"/>
    <property type="evidence" value="ECO:0007669"/>
    <property type="project" value="InterPro"/>
</dbReference>
<dbReference type="AlphaFoldDB" id="A0A3R8J9F7"/>
<dbReference type="Proteomes" id="UP000283633">
    <property type="component" value="Unassembled WGS sequence"/>
</dbReference>
<dbReference type="PROSITE" id="PS50893">
    <property type="entry name" value="ABC_TRANSPORTER_2"/>
    <property type="match status" value="2"/>
</dbReference>
<evidence type="ECO:0000256" key="3">
    <source>
        <dbReference type="ARBA" id="ARBA00022840"/>
    </source>
</evidence>
<dbReference type="Pfam" id="PF16326">
    <property type="entry name" value="ABC_tran_CTD"/>
    <property type="match status" value="1"/>
</dbReference>
<evidence type="ECO:0000256" key="1">
    <source>
        <dbReference type="ARBA" id="ARBA00022737"/>
    </source>
</evidence>
<dbReference type="Pfam" id="PF12848">
    <property type="entry name" value="ABC_tran_Xtn"/>
    <property type="match status" value="1"/>
</dbReference>
<dbReference type="InterPro" id="IPR027417">
    <property type="entry name" value="P-loop_NTPase"/>
</dbReference>
<dbReference type="SUPFAM" id="SSF52540">
    <property type="entry name" value="P-loop containing nucleoside triphosphate hydrolases"/>
    <property type="match status" value="2"/>
</dbReference>
<dbReference type="EMBL" id="QWZQ01000001">
    <property type="protein sequence ID" value="RRK11811.1"/>
    <property type="molecule type" value="Genomic_DNA"/>
</dbReference>
<keyword evidence="2" id="KW-0547">Nucleotide-binding</keyword>
<dbReference type="GO" id="GO:0016887">
    <property type="term" value="F:ATP hydrolysis activity"/>
    <property type="evidence" value="ECO:0007669"/>
    <property type="project" value="InterPro"/>
</dbReference>
<dbReference type="InterPro" id="IPR037118">
    <property type="entry name" value="Val-tRNA_synth_C_sf"/>
</dbReference>
<dbReference type="InterPro" id="IPR032781">
    <property type="entry name" value="ABC_tran_Xtn"/>
</dbReference>
<feature type="domain" description="ABC transporter" evidence="5">
    <location>
        <begin position="4"/>
        <end position="263"/>
    </location>
</feature>
<dbReference type="RefSeq" id="WP_125070539.1">
    <property type="nucleotide sequence ID" value="NZ_QWZQ01000001.1"/>
</dbReference>
<dbReference type="GO" id="GO:0005524">
    <property type="term" value="F:ATP binding"/>
    <property type="evidence" value="ECO:0007669"/>
    <property type="project" value="UniProtKB-KW"/>
</dbReference>
<dbReference type="Gene3D" id="1.10.287.380">
    <property type="entry name" value="Valyl-tRNA synthetase, C-terminal domain"/>
    <property type="match status" value="1"/>
</dbReference>
<dbReference type="InterPro" id="IPR051309">
    <property type="entry name" value="ABCF_ATPase"/>
</dbReference>
<comment type="caution">
    <text evidence="6">The sequence shown here is derived from an EMBL/GenBank/DDBJ whole genome shotgun (WGS) entry which is preliminary data.</text>
</comment>
<evidence type="ECO:0000313" key="7">
    <source>
        <dbReference type="Proteomes" id="UP000283633"/>
    </source>
</evidence>
<feature type="region of interest" description="Disordered" evidence="4">
    <location>
        <begin position="606"/>
        <end position="659"/>
    </location>
</feature>
<feature type="region of interest" description="Disordered" evidence="4">
    <location>
        <begin position="545"/>
        <end position="590"/>
    </location>
</feature>
<dbReference type="PANTHER" id="PTHR42855">
    <property type="entry name" value="ABC TRANSPORTER ATP-BINDING SUBUNIT"/>
    <property type="match status" value="1"/>
</dbReference>
<keyword evidence="1" id="KW-0677">Repeat</keyword>
<feature type="compositionally biased region" description="Acidic residues" evidence="4">
    <location>
        <begin position="642"/>
        <end position="659"/>
    </location>
</feature>
<gene>
    <name evidence="6" type="ORF">D1831_00280</name>
</gene>
<dbReference type="PANTHER" id="PTHR42855:SF2">
    <property type="entry name" value="DRUG RESISTANCE ABC TRANSPORTER,ATP-BINDING PROTEIN"/>
    <property type="match status" value="1"/>
</dbReference>
<dbReference type="FunFam" id="3.40.50.300:FF:000309">
    <property type="entry name" value="ABC transporter ATP-binding protein"/>
    <property type="match status" value="1"/>
</dbReference>
<sequence length="659" mass="74046">MILLQVQQVMRRFGADVLFDNVQMDIQEHARVALVGRNGAGKSTLLKMIAGETVPDEGQISMRKDLTIGYLAQDQGLDSHNTIWEEMSSVFAEVHALEDQMHRLENQLSDPAVIADEQAYQQTLKTYDQVQTTFQQKNGYGYRAEIRGVLHGFQFGADVYDKSVTELSGGQKTQLALAKLLLEKRDLLILDEPTNHLDVETLTWLEGYLQSYTGALLIVSHDRYFLDRVVNEVYDLSHHEMVHYTGNYDQYVQEKAARIQAQWKHYEKQQAEISKLEDFVNKNIVRASTTKRAQSRRKQLAKMDRLERPDSDDKTAHFGFHAAKQSGNIVLTVKDAAVGYQGKVLSEPDNLNVKKHEAIAIVGPNGIGKSTLLKSILGQIPFIKGQAVFGTNVVTGYYDQEQRNLHDNKTVLSELWDEHPTTPEKDIRTILGSFLFTGEDVDKPIHALSGGERARLLLTKLAMQNNNFLILDEPTNHLDIDSREVLEVALNDFDGTLLFVSHDRYFINQVATSVVEVSPTGTELFLGDYDYYVDKKQEQEELAAAAASSAAEQEAAANPEATPVSAAAPLSKGQQDYQASKQQQRDKRKLERSVAALEEKMNDLESQANAIQEEMAQPENFSDSGKLGDLQKQLDALNAEQEQAETEWTEQAEELENLD</sequence>
<evidence type="ECO:0000259" key="5">
    <source>
        <dbReference type="PROSITE" id="PS50893"/>
    </source>
</evidence>
<dbReference type="InterPro" id="IPR003439">
    <property type="entry name" value="ABC_transporter-like_ATP-bd"/>
</dbReference>
<feature type="domain" description="ABC transporter" evidence="5">
    <location>
        <begin position="331"/>
        <end position="545"/>
    </location>
</feature>
<organism evidence="6 7">
    <name type="scientific">Lactiplantibacillus garii</name>
    <dbReference type="NCBI Taxonomy" id="2306423"/>
    <lineage>
        <taxon>Bacteria</taxon>
        <taxon>Bacillati</taxon>
        <taxon>Bacillota</taxon>
        <taxon>Bacilli</taxon>
        <taxon>Lactobacillales</taxon>
        <taxon>Lactobacillaceae</taxon>
        <taxon>Lactiplantibacillus</taxon>
    </lineage>
</organism>